<dbReference type="RefSeq" id="WP_193436332.1">
    <property type="nucleotide sequence ID" value="NZ_CP063144.1"/>
</dbReference>
<dbReference type="InterPro" id="IPR002931">
    <property type="entry name" value="Transglutaminase-like"/>
</dbReference>
<reference evidence="2 3" key="1">
    <citation type="submission" date="2020-10" db="EMBL/GenBank/DDBJ databases">
        <title>Complete genome sequence of Thermosphaera aggregans strain 3507.</title>
        <authorList>
            <person name="Zayulina K.S."/>
            <person name="Elcheninov A.G."/>
            <person name="Toshchakov S.V."/>
            <person name="Kublanov I.V."/>
            <person name="Kochetkova T.V."/>
        </authorList>
    </citation>
    <scope>NUCLEOTIDE SEQUENCE [LARGE SCALE GENOMIC DNA]</scope>
    <source>
        <strain evidence="2 3">3507</strain>
    </source>
</reference>
<accession>A0A7M1UQL9</accession>
<evidence type="ECO:0000313" key="3">
    <source>
        <dbReference type="Proteomes" id="UP000593766"/>
    </source>
</evidence>
<feature type="domain" description="Transglutaminase-like" evidence="1">
    <location>
        <begin position="77"/>
        <end position="131"/>
    </location>
</feature>
<protein>
    <submittedName>
        <fullName evidence="2">Transglutaminase domain-containing protein</fullName>
    </submittedName>
</protein>
<evidence type="ECO:0000259" key="1">
    <source>
        <dbReference type="SMART" id="SM00460"/>
    </source>
</evidence>
<sequence length="182" mass="20792">MTLFLPVEHDVASLVNSTPMACGDDFECLVRKVVDYVDARLNSSWNNPMAVLEIDNTLSSFDYSFLSVLGFTRAHVILWQGWGSCGQYAITVAYLMNRLGYTARISRFLDIDHMWAEVFANGTWYIVDPWYIGIVYENQHHGNRHLVPANILASLENFTGYHQVSCEYFNETITNCTSEHGY</sequence>
<gene>
    <name evidence="2" type="ORF">IMZ38_00890</name>
</gene>
<dbReference type="SMART" id="SM00460">
    <property type="entry name" value="TGc"/>
    <property type="match status" value="1"/>
</dbReference>
<dbReference type="EMBL" id="CP063144">
    <property type="protein sequence ID" value="QOR94535.1"/>
    <property type="molecule type" value="Genomic_DNA"/>
</dbReference>
<dbReference type="AlphaFoldDB" id="A0A7M1UQL9"/>
<keyword evidence="3" id="KW-1185">Reference proteome</keyword>
<name>A0A7M1UQL9_9CREN</name>
<dbReference type="KEGG" id="tcs:IMZ38_00890"/>
<proteinExistence type="predicted"/>
<dbReference type="Proteomes" id="UP000593766">
    <property type="component" value="Chromosome"/>
</dbReference>
<dbReference type="SUPFAM" id="SSF54001">
    <property type="entry name" value="Cysteine proteinases"/>
    <property type="match status" value="1"/>
</dbReference>
<organism evidence="2 3">
    <name type="scientific">Thermosphaera chiliense</name>
    <dbReference type="NCBI Taxonomy" id="3402707"/>
    <lineage>
        <taxon>Archaea</taxon>
        <taxon>Thermoproteota</taxon>
        <taxon>Thermoprotei</taxon>
        <taxon>Desulfurococcales</taxon>
        <taxon>Desulfurococcaceae</taxon>
        <taxon>Thermosphaera</taxon>
    </lineage>
</organism>
<dbReference type="InterPro" id="IPR038765">
    <property type="entry name" value="Papain-like_cys_pep_sf"/>
</dbReference>
<evidence type="ECO:0000313" key="2">
    <source>
        <dbReference type="EMBL" id="QOR94535.1"/>
    </source>
</evidence>
<dbReference type="Pfam" id="PF01841">
    <property type="entry name" value="Transglut_core"/>
    <property type="match status" value="1"/>
</dbReference>
<dbReference type="Gene3D" id="3.10.620.30">
    <property type="match status" value="1"/>
</dbReference>
<dbReference type="GeneID" id="59453930"/>